<reference evidence="1" key="2">
    <citation type="journal article" date="2015" name="Data Brief">
        <title>Shoot transcriptome of the giant reed, Arundo donax.</title>
        <authorList>
            <person name="Barrero R.A."/>
            <person name="Guerrero F.D."/>
            <person name="Moolhuijzen P."/>
            <person name="Goolsby J.A."/>
            <person name="Tidwell J."/>
            <person name="Bellgard S.E."/>
            <person name="Bellgard M.I."/>
        </authorList>
    </citation>
    <scope>NUCLEOTIDE SEQUENCE</scope>
    <source>
        <tissue evidence="1">Shoot tissue taken approximately 20 cm above the soil surface</tissue>
    </source>
</reference>
<organism evidence="1">
    <name type="scientific">Arundo donax</name>
    <name type="common">Giant reed</name>
    <name type="synonym">Donax arundinaceus</name>
    <dbReference type="NCBI Taxonomy" id="35708"/>
    <lineage>
        <taxon>Eukaryota</taxon>
        <taxon>Viridiplantae</taxon>
        <taxon>Streptophyta</taxon>
        <taxon>Embryophyta</taxon>
        <taxon>Tracheophyta</taxon>
        <taxon>Spermatophyta</taxon>
        <taxon>Magnoliopsida</taxon>
        <taxon>Liliopsida</taxon>
        <taxon>Poales</taxon>
        <taxon>Poaceae</taxon>
        <taxon>PACMAD clade</taxon>
        <taxon>Arundinoideae</taxon>
        <taxon>Arundineae</taxon>
        <taxon>Arundo</taxon>
    </lineage>
</organism>
<protein>
    <submittedName>
        <fullName evidence="1">Uncharacterized protein</fullName>
    </submittedName>
</protein>
<proteinExistence type="predicted"/>
<evidence type="ECO:0000313" key="1">
    <source>
        <dbReference type="EMBL" id="JAE06520.1"/>
    </source>
</evidence>
<accession>A0A0A9F0H2</accession>
<reference evidence="1" key="1">
    <citation type="submission" date="2014-09" db="EMBL/GenBank/DDBJ databases">
        <authorList>
            <person name="Magalhaes I.L.F."/>
            <person name="Oliveira U."/>
            <person name="Santos F.R."/>
            <person name="Vidigal T.H.D.A."/>
            <person name="Brescovit A.D."/>
            <person name="Santos A.J."/>
        </authorList>
    </citation>
    <scope>NUCLEOTIDE SEQUENCE</scope>
    <source>
        <tissue evidence="1">Shoot tissue taken approximately 20 cm above the soil surface</tissue>
    </source>
</reference>
<name>A0A0A9F0H2_ARUDO</name>
<dbReference type="EMBL" id="GBRH01191376">
    <property type="protein sequence ID" value="JAE06520.1"/>
    <property type="molecule type" value="Transcribed_RNA"/>
</dbReference>
<dbReference type="AlphaFoldDB" id="A0A0A9F0H2"/>
<sequence>MEFHFIFLFWEVRTQTITVYHAFDARD</sequence>